<feature type="non-terminal residue" evidence="3">
    <location>
        <position position="1"/>
    </location>
</feature>
<protein>
    <submittedName>
        <fullName evidence="3">11347_t:CDS:1</fullName>
    </submittedName>
</protein>
<evidence type="ECO:0000313" key="4">
    <source>
        <dbReference type="Proteomes" id="UP000789572"/>
    </source>
</evidence>
<keyword evidence="4" id="KW-1185">Reference proteome</keyword>
<keyword evidence="2" id="KW-0812">Transmembrane</keyword>
<evidence type="ECO:0000313" key="3">
    <source>
        <dbReference type="EMBL" id="CAG8625193.1"/>
    </source>
</evidence>
<comment type="caution">
    <text evidence="3">The sequence shown here is derived from an EMBL/GenBank/DDBJ whole genome shotgun (WGS) entry which is preliminary data.</text>
</comment>
<gene>
    <name evidence="3" type="ORF">POCULU_LOCUS8614</name>
</gene>
<evidence type="ECO:0000256" key="1">
    <source>
        <dbReference type="SAM" id="MobiDB-lite"/>
    </source>
</evidence>
<accession>A0A9N9D7I3</accession>
<organism evidence="3 4">
    <name type="scientific">Paraglomus occultum</name>
    <dbReference type="NCBI Taxonomy" id="144539"/>
    <lineage>
        <taxon>Eukaryota</taxon>
        <taxon>Fungi</taxon>
        <taxon>Fungi incertae sedis</taxon>
        <taxon>Mucoromycota</taxon>
        <taxon>Glomeromycotina</taxon>
        <taxon>Glomeromycetes</taxon>
        <taxon>Paraglomerales</taxon>
        <taxon>Paraglomeraceae</taxon>
        <taxon>Paraglomus</taxon>
    </lineage>
</organism>
<feature type="transmembrane region" description="Helical" evidence="2">
    <location>
        <begin position="169"/>
        <end position="185"/>
    </location>
</feature>
<keyword evidence="2" id="KW-0472">Membrane</keyword>
<dbReference type="EMBL" id="CAJVPJ010002595">
    <property type="protein sequence ID" value="CAG8625193.1"/>
    <property type="molecule type" value="Genomic_DNA"/>
</dbReference>
<keyword evidence="2" id="KW-1133">Transmembrane helix</keyword>
<dbReference type="Proteomes" id="UP000789572">
    <property type="component" value="Unassembled WGS sequence"/>
</dbReference>
<name>A0A9N9D7I3_9GLOM</name>
<dbReference type="AlphaFoldDB" id="A0A9N9D7I3"/>
<reference evidence="3" key="1">
    <citation type="submission" date="2021-06" db="EMBL/GenBank/DDBJ databases">
        <authorList>
            <person name="Kallberg Y."/>
            <person name="Tangrot J."/>
            <person name="Rosling A."/>
        </authorList>
    </citation>
    <scope>NUCLEOTIDE SEQUENCE</scope>
    <source>
        <strain evidence="3">IA702</strain>
    </source>
</reference>
<proteinExistence type="predicted"/>
<evidence type="ECO:0000256" key="2">
    <source>
        <dbReference type="SAM" id="Phobius"/>
    </source>
</evidence>
<feature type="transmembrane region" description="Helical" evidence="2">
    <location>
        <begin position="340"/>
        <end position="363"/>
    </location>
</feature>
<feature type="region of interest" description="Disordered" evidence="1">
    <location>
        <begin position="135"/>
        <end position="154"/>
    </location>
</feature>
<sequence length="364" mass="39602">LNVYTINAQPSSGIISLSQGSTWVFCSKIPTTRLNVHNGLTPTANFGFILTKSFVPIPAGCVNGIVTHILTATEILEDLGDNTNFVFEDQLSCATECVEHCDGSTTTFQNNNWCLMVSSPPTSSTLFYVTVTYKDQDPPPPSSSQPQLNGNGKNWTHESTKRQIIMQNMVWNTLVLLLFAMIVVIKGDTHIGTIVLLPLSSWFMCSSVPTSALKYLVVVSEEPLQDTANFGYFLSNHPFYFSAEPCFTGILANAMPAINLVEDIGVNTTFLSWKSISCYDECVSTCQKTDNGLNFTSWCLLVSNTKTTTDYANVTITFDPPPAYTTLPPAVPENSANKEIILSAWVVFAFGLAGIIGGLGLVVL</sequence>